<gene>
    <name evidence="1" type="ORF">V2H45_10410</name>
</gene>
<dbReference type="Pfam" id="PF13671">
    <property type="entry name" value="AAA_33"/>
    <property type="match status" value="1"/>
</dbReference>
<evidence type="ECO:0000313" key="2">
    <source>
        <dbReference type="Proteomes" id="UP001333818"/>
    </source>
</evidence>
<dbReference type="SUPFAM" id="SSF52540">
    <property type="entry name" value="P-loop containing nucleoside triphosphate hydrolases"/>
    <property type="match status" value="1"/>
</dbReference>
<dbReference type="AlphaFoldDB" id="A0AAW9Q1S3"/>
<dbReference type="RefSeq" id="WP_330483586.1">
    <property type="nucleotide sequence ID" value="NZ_JAZBJZ010000034.1"/>
</dbReference>
<name>A0AAW9Q1S3_9CYAN</name>
<organism evidence="1 2">
    <name type="scientific">Tumidithrix elongata BACA0141</name>
    <dbReference type="NCBI Taxonomy" id="2716417"/>
    <lineage>
        <taxon>Bacteria</taxon>
        <taxon>Bacillati</taxon>
        <taxon>Cyanobacteriota</taxon>
        <taxon>Cyanophyceae</taxon>
        <taxon>Pseudanabaenales</taxon>
        <taxon>Pseudanabaenaceae</taxon>
        <taxon>Tumidithrix</taxon>
        <taxon>Tumidithrix elongata</taxon>
    </lineage>
</organism>
<dbReference type="EMBL" id="JAZBJZ010000034">
    <property type="protein sequence ID" value="MEE3717158.1"/>
    <property type="molecule type" value="Genomic_DNA"/>
</dbReference>
<keyword evidence="2" id="KW-1185">Reference proteome</keyword>
<dbReference type="InterPro" id="IPR017101">
    <property type="entry name" value="P-loop_ATP/GTP-bd_All4644_prd"/>
</dbReference>
<dbReference type="PANTHER" id="PTHR12435">
    <property type="match status" value="1"/>
</dbReference>
<sequence length="165" mass="19077">MAGAILLIGVPGSGKSTLIKELLRSQRSETSPTQVISPDLIRESLYGSASEQGRWEEIWAQVQQEFIQAAKLQHSVIYDATNYKRQYRQEAIALARSHGFKPITGLWLNVPLWICLNRNQARDRQVPEDIIVEMYRCLTFNPPSLEDGFDHLMYKEEKRENEWID</sequence>
<evidence type="ECO:0000313" key="1">
    <source>
        <dbReference type="EMBL" id="MEE3717158.1"/>
    </source>
</evidence>
<dbReference type="Gene3D" id="3.40.50.300">
    <property type="entry name" value="P-loop containing nucleotide triphosphate hydrolases"/>
    <property type="match status" value="1"/>
</dbReference>
<dbReference type="InterPro" id="IPR027417">
    <property type="entry name" value="P-loop_NTPase"/>
</dbReference>
<protein>
    <submittedName>
        <fullName evidence="1">AAA family ATPase</fullName>
    </submittedName>
</protein>
<dbReference type="PIRSF" id="PIRSF037081">
    <property type="entry name" value="P-loop_All4644_prd"/>
    <property type="match status" value="1"/>
</dbReference>
<comment type="caution">
    <text evidence="1">The sequence shown here is derived from an EMBL/GenBank/DDBJ whole genome shotgun (WGS) entry which is preliminary data.</text>
</comment>
<dbReference type="Proteomes" id="UP001333818">
    <property type="component" value="Unassembled WGS sequence"/>
</dbReference>
<reference evidence="1" key="1">
    <citation type="submission" date="2024-01" db="EMBL/GenBank/DDBJ databases">
        <title>Bank of Algae and Cyanobacteria of the Azores (BACA) strain genomes.</title>
        <authorList>
            <person name="Luz R."/>
            <person name="Cordeiro R."/>
            <person name="Fonseca A."/>
            <person name="Goncalves V."/>
        </authorList>
    </citation>
    <scope>NUCLEOTIDE SEQUENCE</scope>
    <source>
        <strain evidence="1">BACA0141</strain>
    </source>
</reference>
<accession>A0AAW9Q1S3</accession>
<proteinExistence type="predicted"/>